<evidence type="ECO:0000256" key="2">
    <source>
        <dbReference type="ARBA" id="ARBA00004787"/>
    </source>
</evidence>
<comment type="catalytic activity">
    <reaction evidence="1 7">
        <text>2-C-methyl-D-erythritol 4-phosphate + CTP + H(+) = 4-CDP-2-C-methyl-D-erythritol + diphosphate</text>
        <dbReference type="Rhea" id="RHEA:13429"/>
        <dbReference type="ChEBI" id="CHEBI:15378"/>
        <dbReference type="ChEBI" id="CHEBI:33019"/>
        <dbReference type="ChEBI" id="CHEBI:37563"/>
        <dbReference type="ChEBI" id="CHEBI:57823"/>
        <dbReference type="ChEBI" id="CHEBI:58262"/>
        <dbReference type="EC" id="2.7.7.60"/>
    </reaction>
</comment>
<dbReference type="FunFam" id="3.90.550.10:FF:000003">
    <property type="entry name" value="2-C-methyl-D-erythritol 4-phosphate cytidylyltransferase"/>
    <property type="match status" value="1"/>
</dbReference>
<evidence type="ECO:0000256" key="6">
    <source>
        <dbReference type="ARBA" id="ARBA00023229"/>
    </source>
</evidence>
<evidence type="ECO:0000256" key="1">
    <source>
        <dbReference type="ARBA" id="ARBA00001282"/>
    </source>
</evidence>
<dbReference type="InterPro" id="IPR034683">
    <property type="entry name" value="IspD/TarI"/>
</dbReference>
<dbReference type="Gene3D" id="3.90.550.10">
    <property type="entry name" value="Spore Coat Polysaccharide Biosynthesis Protein SpsA, Chain A"/>
    <property type="match status" value="1"/>
</dbReference>
<keyword evidence="5 7" id="KW-0548">Nucleotidyltransferase</keyword>
<comment type="caution">
    <text evidence="8">The sequence shown here is derived from an EMBL/GenBank/DDBJ whole genome shotgun (WGS) entry which is preliminary data.</text>
</comment>
<dbReference type="NCBIfam" id="TIGR00453">
    <property type="entry name" value="ispD"/>
    <property type="match status" value="1"/>
</dbReference>
<dbReference type="PANTHER" id="PTHR32125:SF4">
    <property type="entry name" value="2-C-METHYL-D-ERYTHRITOL 4-PHOSPHATE CYTIDYLYLTRANSFERASE, CHLOROPLASTIC"/>
    <property type="match status" value="1"/>
</dbReference>
<dbReference type="AlphaFoldDB" id="A0A9X4RER3"/>
<accession>A0A9X4RER3</accession>
<feature type="site" description="Positions MEP for the nucleophilic attack" evidence="7">
    <location>
        <position position="208"/>
    </location>
</feature>
<evidence type="ECO:0000313" key="8">
    <source>
        <dbReference type="EMBL" id="MDG3016054.1"/>
    </source>
</evidence>
<dbReference type="Pfam" id="PF01128">
    <property type="entry name" value="IspD"/>
    <property type="match status" value="1"/>
</dbReference>
<dbReference type="SUPFAM" id="SSF53448">
    <property type="entry name" value="Nucleotide-diphospho-sugar transferases"/>
    <property type="match status" value="1"/>
</dbReference>
<dbReference type="EMBL" id="JANRHA010000011">
    <property type="protein sequence ID" value="MDG3016054.1"/>
    <property type="molecule type" value="Genomic_DNA"/>
</dbReference>
<dbReference type="Proteomes" id="UP001152755">
    <property type="component" value="Unassembled WGS sequence"/>
</dbReference>
<dbReference type="InterPro" id="IPR029044">
    <property type="entry name" value="Nucleotide-diphossugar_trans"/>
</dbReference>
<evidence type="ECO:0000256" key="4">
    <source>
        <dbReference type="ARBA" id="ARBA00022679"/>
    </source>
</evidence>
<feature type="site" description="Positions MEP for the nucleophilic attack" evidence="7">
    <location>
        <position position="156"/>
    </location>
</feature>
<dbReference type="PANTHER" id="PTHR32125">
    <property type="entry name" value="2-C-METHYL-D-ERYTHRITOL 4-PHOSPHATE CYTIDYLYLTRANSFERASE, CHLOROPLASTIC"/>
    <property type="match status" value="1"/>
</dbReference>
<reference evidence="8" key="1">
    <citation type="submission" date="2022-08" db="EMBL/GenBank/DDBJ databases">
        <title>Genome analysis of Corynebacteriales strain.</title>
        <authorList>
            <person name="Lee S.D."/>
        </authorList>
    </citation>
    <scope>NUCLEOTIDE SEQUENCE</scope>
    <source>
        <strain evidence="8">D3-21</strain>
    </source>
</reference>
<evidence type="ECO:0000256" key="3">
    <source>
        <dbReference type="ARBA" id="ARBA00009789"/>
    </source>
</evidence>
<comment type="function">
    <text evidence="7">Catalyzes the formation of 4-diphosphocytidyl-2-C-methyl-D-erythritol from CTP and 2-C-methyl-D-erythritol 4-phosphate (MEP).</text>
</comment>
<dbReference type="EC" id="2.7.7.60" evidence="7"/>
<keyword evidence="9" id="KW-1185">Reference proteome</keyword>
<dbReference type="InterPro" id="IPR050088">
    <property type="entry name" value="IspD/TarI_cytidylyltransf_bact"/>
</dbReference>
<dbReference type="InterPro" id="IPR018294">
    <property type="entry name" value="ISPD_synthase_CS"/>
</dbReference>
<evidence type="ECO:0000256" key="7">
    <source>
        <dbReference type="HAMAP-Rule" id="MF_00108"/>
    </source>
</evidence>
<dbReference type="GO" id="GO:0050518">
    <property type="term" value="F:2-C-methyl-D-erythritol 4-phosphate cytidylyltransferase activity"/>
    <property type="evidence" value="ECO:0007669"/>
    <property type="project" value="UniProtKB-UniRule"/>
</dbReference>
<name>A0A9X4RER3_9ACTN</name>
<keyword evidence="6 7" id="KW-0414">Isoprene biosynthesis</keyword>
<comment type="similarity">
    <text evidence="3 7">Belongs to the IspD/TarI cytidylyltransferase family. IspD subfamily.</text>
</comment>
<feature type="site" description="Transition state stabilizer" evidence="7">
    <location>
        <position position="22"/>
    </location>
</feature>
<proteinExistence type="inferred from homology"/>
<sequence>MITPNDERSVVALVPAAGRGERLGMSTPKAFVELGGKTLLARAVDGLLASGCVDRVVVIVPAELTAAAAALLPAGVEVVIGGAERTDSVRAGLTAAGDAEFVLVHDAARALTPPQLIESVVRSLRGGRGAVIPALPVVDTVKVVDESGAVTGTPDRAALRAVQTPQGFAAELLRRAYRSESVATDDAALVELAGETVHTVPGDPMAFKITTPLDLALANALVEAGQETSRDVDAVGRGGAA</sequence>
<dbReference type="InterPro" id="IPR001228">
    <property type="entry name" value="IspD"/>
</dbReference>
<dbReference type="PROSITE" id="PS01295">
    <property type="entry name" value="ISPD"/>
    <property type="match status" value="1"/>
</dbReference>
<protein>
    <recommendedName>
        <fullName evidence="7">2-C-methyl-D-erythritol 4-phosphate cytidylyltransferase</fullName>
        <ecNumber evidence="7">2.7.7.60</ecNumber>
    </recommendedName>
    <alternativeName>
        <fullName evidence="7">4-diphosphocytidyl-2C-methyl-D-erythritol synthase</fullName>
    </alternativeName>
    <alternativeName>
        <fullName evidence="7">MEP cytidylyltransferase</fullName>
        <shortName evidence="7">MCT</shortName>
    </alternativeName>
</protein>
<dbReference type="HAMAP" id="MF_00108">
    <property type="entry name" value="IspD"/>
    <property type="match status" value="1"/>
</dbReference>
<gene>
    <name evidence="7 8" type="primary">ispD</name>
    <name evidence="8" type="ORF">NVS88_15955</name>
</gene>
<feature type="site" description="Transition state stabilizer" evidence="7">
    <location>
        <position position="29"/>
    </location>
</feature>
<keyword evidence="4 7" id="KW-0808">Transferase</keyword>
<evidence type="ECO:0000313" key="9">
    <source>
        <dbReference type="Proteomes" id="UP001152755"/>
    </source>
</evidence>
<evidence type="ECO:0000256" key="5">
    <source>
        <dbReference type="ARBA" id="ARBA00022695"/>
    </source>
</evidence>
<dbReference type="GO" id="GO:0019288">
    <property type="term" value="P:isopentenyl diphosphate biosynthetic process, methylerythritol 4-phosphate pathway"/>
    <property type="evidence" value="ECO:0007669"/>
    <property type="project" value="UniProtKB-UniRule"/>
</dbReference>
<comment type="pathway">
    <text evidence="2 7">Isoprenoid biosynthesis; isopentenyl diphosphate biosynthesis via DXP pathway; isopentenyl diphosphate from 1-deoxy-D-xylulose 5-phosphate: step 2/6.</text>
</comment>
<organism evidence="8 9">
    <name type="scientific">Speluncibacter jeojiensis</name>
    <dbReference type="NCBI Taxonomy" id="2710754"/>
    <lineage>
        <taxon>Bacteria</taxon>
        <taxon>Bacillati</taxon>
        <taxon>Actinomycetota</taxon>
        <taxon>Actinomycetes</taxon>
        <taxon>Mycobacteriales</taxon>
        <taxon>Speluncibacteraceae</taxon>
        <taxon>Speluncibacter</taxon>
    </lineage>
</organism>
<dbReference type="CDD" id="cd02516">
    <property type="entry name" value="CDP-ME_synthetase"/>
    <property type="match status" value="1"/>
</dbReference>